<feature type="compositionally biased region" description="Acidic residues" evidence="1">
    <location>
        <begin position="257"/>
        <end position="266"/>
    </location>
</feature>
<gene>
    <name evidence="2" type="ORF">MHBO_002041</name>
</gene>
<evidence type="ECO:0000313" key="2">
    <source>
        <dbReference type="EMBL" id="MES1920364.1"/>
    </source>
</evidence>
<feature type="compositionally biased region" description="Basic and acidic residues" evidence="1">
    <location>
        <begin position="161"/>
        <end position="189"/>
    </location>
</feature>
<feature type="compositionally biased region" description="Polar residues" evidence="1">
    <location>
        <begin position="223"/>
        <end position="242"/>
    </location>
</feature>
<evidence type="ECO:0000256" key="1">
    <source>
        <dbReference type="SAM" id="MobiDB-lite"/>
    </source>
</evidence>
<feature type="region of interest" description="Disordered" evidence="1">
    <location>
        <begin position="27"/>
        <end position="316"/>
    </location>
</feature>
<feature type="compositionally biased region" description="Basic and acidic residues" evidence="1">
    <location>
        <begin position="112"/>
        <end position="127"/>
    </location>
</feature>
<proteinExistence type="predicted"/>
<feature type="compositionally biased region" description="Basic and acidic residues" evidence="1">
    <location>
        <begin position="277"/>
        <end position="296"/>
    </location>
</feature>
<name>A0ABV2ALK3_9EUKA</name>
<feature type="compositionally biased region" description="Basic and acidic residues" evidence="1">
    <location>
        <begin position="42"/>
        <end position="57"/>
    </location>
</feature>
<feature type="compositionally biased region" description="Basic and acidic residues" evidence="1">
    <location>
        <begin position="209"/>
        <end position="222"/>
    </location>
</feature>
<reference evidence="2 3" key="1">
    <citation type="journal article" date="2024" name="BMC Biol.">
        <title>Comparative genomics of Ascetosporea gives new insight into the evolutionary basis for animal parasitism in Rhizaria.</title>
        <authorList>
            <person name="Hiltunen Thoren M."/>
            <person name="Onut-Brannstrom I."/>
            <person name="Alfjorden A."/>
            <person name="Peckova H."/>
            <person name="Swords F."/>
            <person name="Hooper C."/>
            <person name="Holzer A.S."/>
            <person name="Bass D."/>
            <person name="Burki F."/>
        </authorList>
    </citation>
    <scope>NUCLEOTIDE SEQUENCE [LARGE SCALE GENOMIC DNA]</scope>
    <source>
        <strain evidence="2">20-A016</strain>
    </source>
</reference>
<feature type="compositionally biased region" description="Polar residues" evidence="1">
    <location>
        <begin position="194"/>
        <end position="207"/>
    </location>
</feature>
<protein>
    <submittedName>
        <fullName evidence="2">Uncharacterized protein</fullName>
    </submittedName>
</protein>
<sequence length="316" mass="37838">MPEKRFRNKVFKSADRLVSWFKSHPYENSPYVKRKSAPKNYNRNEHSRNHDRDDGYNNRRANFRNRVDFDSRNSSQRYQQPNRYYSGNKNFDDDSHRNFTKRNYENVNRNFGRNEKNFDNRRFENSHKNVKQSPRYQEPQHQFSRPSPRGYSNRPQNESKNYGDYKRPQNRSHIEKSNYGRRGNYDRRGNNFGHNNSEGYGNNSYRSRTGHDNRRSERDFNDGNRNWNSQKNFAKNGLSRSGDSGKFHNFVSNSPEVDFDQFDQIDNDSGRKRVRDPKRDEKNLVEVPKSDKKQKLGDSVSPEPDFAEFDKIDNDN</sequence>
<evidence type="ECO:0000313" key="3">
    <source>
        <dbReference type="Proteomes" id="UP001439008"/>
    </source>
</evidence>
<feature type="compositionally biased region" description="Polar residues" evidence="1">
    <location>
        <begin position="72"/>
        <end position="89"/>
    </location>
</feature>
<dbReference type="EMBL" id="JBDODL010000631">
    <property type="protein sequence ID" value="MES1920364.1"/>
    <property type="molecule type" value="Genomic_DNA"/>
</dbReference>
<organism evidence="2 3">
    <name type="scientific">Bonamia ostreae</name>
    <dbReference type="NCBI Taxonomy" id="126728"/>
    <lineage>
        <taxon>Eukaryota</taxon>
        <taxon>Sar</taxon>
        <taxon>Rhizaria</taxon>
        <taxon>Endomyxa</taxon>
        <taxon>Ascetosporea</taxon>
        <taxon>Haplosporida</taxon>
        <taxon>Bonamia</taxon>
    </lineage>
</organism>
<dbReference type="Proteomes" id="UP001439008">
    <property type="component" value="Unassembled WGS sequence"/>
</dbReference>
<feature type="compositionally biased region" description="Polar residues" evidence="1">
    <location>
        <begin position="131"/>
        <end position="145"/>
    </location>
</feature>
<accession>A0ABV2ALK3</accession>
<keyword evidence="3" id="KW-1185">Reference proteome</keyword>
<comment type="caution">
    <text evidence="2">The sequence shown here is derived from an EMBL/GenBank/DDBJ whole genome shotgun (WGS) entry which is preliminary data.</text>
</comment>